<dbReference type="EnsemblMetazoa" id="ACHR009053-RA">
    <property type="protein sequence ID" value="ACHR009053-PA"/>
    <property type="gene ID" value="ACHR009053"/>
</dbReference>
<name>A0A182KE65_9DIPT</name>
<dbReference type="VEuPathDB" id="VectorBase:ACHR009053"/>
<protein>
    <recommendedName>
        <fullName evidence="3">Ig-like domain-containing protein</fullName>
    </recommendedName>
</protein>
<proteinExistence type="predicted"/>
<dbReference type="Gene3D" id="2.60.40.10">
    <property type="entry name" value="Immunoglobulins"/>
    <property type="match status" value="1"/>
</dbReference>
<accession>A0A182KE65</accession>
<evidence type="ECO:0000313" key="1">
    <source>
        <dbReference type="EnsemblMetazoa" id="ACHR009053-PA"/>
    </source>
</evidence>
<evidence type="ECO:0000313" key="2">
    <source>
        <dbReference type="Proteomes" id="UP000075881"/>
    </source>
</evidence>
<evidence type="ECO:0008006" key="3">
    <source>
        <dbReference type="Google" id="ProtNLM"/>
    </source>
</evidence>
<dbReference type="InterPro" id="IPR013783">
    <property type="entry name" value="Ig-like_fold"/>
</dbReference>
<reference evidence="2" key="1">
    <citation type="submission" date="2013-03" db="EMBL/GenBank/DDBJ databases">
        <title>The Genome Sequence of Anopheles christyi ACHKN1017.</title>
        <authorList>
            <consortium name="The Broad Institute Genomics Platform"/>
            <person name="Neafsey D.E."/>
            <person name="Besansky N."/>
            <person name="Walker B."/>
            <person name="Young S.K."/>
            <person name="Zeng Q."/>
            <person name="Gargeya S."/>
            <person name="Fitzgerald M."/>
            <person name="Haas B."/>
            <person name="Abouelleil A."/>
            <person name="Allen A.W."/>
            <person name="Alvarado L."/>
            <person name="Arachchi H.M."/>
            <person name="Berlin A.M."/>
            <person name="Chapman S.B."/>
            <person name="Gainer-Dewar J."/>
            <person name="Goldberg J."/>
            <person name="Griggs A."/>
            <person name="Gujja S."/>
            <person name="Hansen M."/>
            <person name="Howarth C."/>
            <person name="Imamovic A."/>
            <person name="Ireland A."/>
            <person name="Larimer J."/>
            <person name="McCowan C."/>
            <person name="Murphy C."/>
            <person name="Pearson M."/>
            <person name="Poon T.W."/>
            <person name="Priest M."/>
            <person name="Roberts A."/>
            <person name="Saif S."/>
            <person name="Shea T."/>
            <person name="Sisk P."/>
            <person name="Sykes S."/>
            <person name="Wortman J."/>
            <person name="Nusbaum C."/>
            <person name="Birren B."/>
        </authorList>
    </citation>
    <scope>NUCLEOTIDE SEQUENCE [LARGE SCALE GENOMIC DNA]</scope>
    <source>
        <strain evidence="2">ACHKN1017</strain>
    </source>
</reference>
<dbReference type="Proteomes" id="UP000075881">
    <property type="component" value="Unassembled WGS sequence"/>
</dbReference>
<sequence>MFPSPPLQSQPQQRNLDSLSCAIGLSVGVLYPQQRDSGVYECQISTTPPVGYSMMLSVVGKLFITFCRTDGTGERIAITPQAQ</sequence>
<reference evidence="1" key="2">
    <citation type="submission" date="2020-05" db="UniProtKB">
        <authorList>
            <consortium name="EnsemblMetazoa"/>
        </authorList>
    </citation>
    <scope>IDENTIFICATION</scope>
    <source>
        <strain evidence="1">ACHKN1017</strain>
    </source>
</reference>
<keyword evidence="2" id="KW-1185">Reference proteome</keyword>
<organism evidence="1 2">
    <name type="scientific">Anopheles christyi</name>
    <dbReference type="NCBI Taxonomy" id="43041"/>
    <lineage>
        <taxon>Eukaryota</taxon>
        <taxon>Metazoa</taxon>
        <taxon>Ecdysozoa</taxon>
        <taxon>Arthropoda</taxon>
        <taxon>Hexapoda</taxon>
        <taxon>Insecta</taxon>
        <taxon>Pterygota</taxon>
        <taxon>Neoptera</taxon>
        <taxon>Endopterygota</taxon>
        <taxon>Diptera</taxon>
        <taxon>Nematocera</taxon>
        <taxon>Culicoidea</taxon>
        <taxon>Culicidae</taxon>
        <taxon>Anophelinae</taxon>
        <taxon>Anopheles</taxon>
    </lineage>
</organism>
<dbReference type="AlphaFoldDB" id="A0A182KE65"/>